<name>A0A7W9DN24_9SPHI</name>
<dbReference type="RefSeq" id="WP_183869874.1">
    <property type="nucleotide sequence ID" value="NZ_JACHCF010000015.1"/>
</dbReference>
<dbReference type="EMBL" id="JACHCF010000015">
    <property type="protein sequence ID" value="MBB5623800.1"/>
    <property type="molecule type" value="Genomic_DNA"/>
</dbReference>
<gene>
    <name evidence="1" type="ORF">HDE69_004888</name>
</gene>
<comment type="caution">
    <text evidence="1">The sequence shown here is derived from an EMBL/GenBank/DDBJ whole genome shotgun (WGS) entry which is preliminary data.</text>
</comment>
<evidence type="ECO:0000313" key="2">
    <source>
        <dbReference type="Proteomes" id="UP000537718"/>
    </source>
</evidence>
<evidence type="ECO:0000313" key="1">
    <source>
        <dbReference type="EMBL" id="MBB5623800.1"/>
    </source>
</evidence>
<sequence>MPTFKKDGNTLSAVYLPDAEDEEGNVTSVYPAYIPSSALDYIAEALITGRSQSSDSQPYVCLR</sequence>
<protein>
    <submittedName>
        <fullName evidence="1">Uncharacterized protein</fullName>
    </submittedName>
</protein>
<dbReference type="Proteomes" id="UP000537718">
    <property type="component" value="Unassembled WGS sequence"/>
</dbReference>
<dbReference type="AlphaFoldDB" id="A0A7W9DN24"/>
<accession>A0A7W9DN24</accession>
<reference evidence="1 2" key="1">
    <citation type="submission" date="2020-08" db="EMBL/GenBank/DDBJ databases">
        <title>Genomic Encyclopedia of Type Strains, Phase IV (KMG-V): Genome sequencing to study the core and pangenomes of soil and plant-associated prokaryotes.</title>
        <authorList>
            <person name="Whitman W."/>
        </authorList>
    </citation>
    <scope>NUCLEOTIDE SEQUENCE [LARGE SCALE GENOMIC DNA]</scope>
    <source>
        <strain evidence="1 2">MP7CTX6</strain>
    </source>
</reference>
<proteinExistence type="predicted"/>
<organism evidence="1 2">
    <name type="scientific">Pedobacter cryoconitis</name>
    <dbReference type="NCBI Taxonomy" id="188932"/>
    <lineage>
        <taxon>Bacteria</taxon>
        <taxon>Pseudomonadati</taxon>
        <taxon>Bacteroidota</taxon>
        <taxon>Sphingobacteriia</taxon>
        <taxon>Sphingobacteriales</taxon>
        <taxon>Sphingobacteriaceae</taxon>
        <taxon>Pedobacter</taxon>
    </lineage>
</organism>